<dbReference type="GeneID" id="127748817"/>
<proteinExistence type="inferred from homology"/>
<reference evidence="6" key="1">
    <citation type="submission" date="2025-08" db="UniProtKB">
        <authorList>
            <consortium name="RefSeq"/>
        </authorList>
    </citation>
    <scope>IDENTIFICATION</scope>
    <source>
        <tissue evidence="6">Whole organism</tissue>
    </source>
</reference>
<dbReference type="RefSeq" id="XP_052119763.1">
    <property type="nucleotide sequence ID" value="XM_052263803.1"/>
</dbReference>
<dbReference type="GO" id="GO:0004198">
    <property type="term" value="F:calcium-dependent cysteine-type endopeptidase activity"/>
    <property type="evidence" value="ECO:0007669"/>
    <property type="project" value="InterPro"/>
</dbReference>
<dbReference type="GO" id="GO:0006508">
    <property type="term" value="P:proteolysis"/>
    <property type="evidence" value="ECO:0007669"/>
    <property type="project" value="InterPro"/>
</dbReference>
<dbReference type="PANTHER" id="PTHR10183">
    <property type="entry name" value="CALPAIN"/>
    <property type="match status" value="1"/>
</dbReference>
<evidence type="ECO:0000259" key="4">
    <source>
        <dbReference type="PROSITE" id="PS50203"/>
    </source>
</evidence>
<dbReference type="InterPro" id="IPR038765">
    <property type="entry name" value="Papain-like_cys_pep_sf"/>
</dbReference>
<gene>
    <name evidence="6" type="primary">LOC127748817</name>
</gene>
<dbReference type="OrthoDB" id="424753at2759"/>
<dbReference type="Proteomes" id="UP000504606">
    <property type="component" value="Unplaced"/>
</dbReference>
<evidence type="ECO:0000256" key="3">
    <source>
        <dbReference type="SAM" id="MobiDB-lite"/>
    </source>
</evidence>
<comment type="caution">
    <text evidence="2">Lacks conserved residue(s) required for the propagation of feature annotation.</text>
</comment>
<evidence type="ECO:0000313" key="5">
    <source>
        <dbReference type="Proteomes" id="UP000504606"/>
    </source>
</evidence>
<dbReference type="Pfam" id="PF00648">
    <property type="entry name" value="Peptidase_C2"/>
    <property type="match status" value="1"/>
</dbReference>
<accession>A0A9C6WXA9</accession>
<evidence type="ECO:0000313" key="6">
    <source>
        <dbReference type="RefSeq" id="XP_052119763.1"/>
    </source>
</evidence>
<name>A0A9C6WXA9_FRAOC</name>
<dbReference type="PROSITE" id="PS50203">
    <property type="entry name" value="CALPAIN_CAT"/>
    <property type="match status" value="1"/>
</dbReference>
<evidence type="ECO:0000256" key="2">
    <source>
        <dbReference type="PROSITE-ProRule" id="PRU00239"/>
    </source>
</evidence>
<evidence type="ECO:0000256" key="1">
    <source>
        <dbReference type="ARBA" id="ARBA00007623"/>
    </source>
</evidence>
<keyword evidence="5" id="KW-1185">Reference proteome</keyword>
<organism evidence="5 6">
    <name type="scientific">Frankliniella occidentalis</name>
    <name type="common">Western flower thrips</name>
    <name type="synonym">Euthrips occidentalis</name>
    <dbReference type="NCBI Taxonomy" id="133901"/>
    <lineage>
        <taxon>Eukaryota</taxon>
        <taxon>Metazoa</taxon>
        <taxon>Ecdysozoa</taxon>
        <taxon>Arthropoda</taxon>
        <taxon>Hexapoda</taxon>
        <taxon>Insecta</taxon>
        <taxon>Pterygota</taxon>
        <taxon>Neoptera</taxon>
        <taxon>Paraneoptera</taxon>
        <taxon>Thysanoptera</taxon>
        <taxon>Terebrantia</taxon>
        <taxon>Thripoidea</taxon>
        <taxon>Thripidae</taxon>
        <taxon>Frankliniella</taxon>
    </lineage>
</organism>
<dbReference type="GO" id="GO:0005737">
    <property type="term" value="C:cytoplasm"/>
    <property type="evidence" value="ECO:0007669"/>
    <property type="project" value="TreeGrafter"/>
</dbReference>
<dbReference type="InterPro" id="IPR022684">
    <property type="entry name" value="Calpain_cysteine_protease"/>
</dbReference>
<dbReference type="KEGG" id="foc:127748817"/>
<dbReference type="PRINTS" id="PR00704">
    <property type="entry name" value="CALPAIN"/>
</dbReference>
<sequence length="117" mass="13603">MLDTDLRRGKSDAGSTMTDYERLKRACIKRGELWEDPDFPATQTSVFYHQTPPFQFQWKRPKELCSRPVFVHDSPTQFDIVPGKMELHEKRMKGSSDRASRAAGNWKRGAEEEPNQM</sequence>
<comment type="similarity">
    <text evidence="1">Belongs to the peptidase C2 family.</text>
</comment>
<feature type="compositionally biased region" description="Basic and acidic residues" evidence="3">
    <location>
        <begin position="88"/>
        <end position="100"/>
    </location>
</feature>
<dbReference type="PANTHER" id="PTHR10183:SF394">
    <property type="entry name" value="CALPAIN-C"/>
    <property type="match status" value="1"/>
</dbReference>
<dbReference type="AlphaFoldDB" id="A0A9C6WXA9"/>
<dbReference type="InterPro" id="IPR001300">
    <property type="entry name" value="Peptidase_C2_calpain_cat"/>
</dbReference>
<feature type="domain" description="Calpain catalytic" evidence="4">
    <location>
        <begin position="33"/>
        <end position="85"/>
    </location>
</feature>
<feature type="region of interest" description="Disordered" evidence="3">
    <location>
        <begin position="88"/>
        <end position="117"/>
    </location>
</feature>
<dbReference type="SUPFAM" id="SSF54001">
    <property type="entry name" value="Cysteine proteinases"/>
    <property type="match status" value="1"/>
</dbReference>
<protein>
    <submittedName>
        <fullName evidence="6">Calpain-C-like</fullName>
    </submittedName>
</protein>